<organism evidence="1 2">
    <name type="scientific">Parafannyhessea umbonata</name>
    <dbReference type="NCBI Taxonomy" id="604330"/>
    <lineage>
        <taxon>Bacteria</taxon>
        <taxon>Bacillati</taxon>
        <taxon>Actinomycetota</taxon>
        <taxon>Coriobacteriia</taxon>
        <taxon>Coriobacteriales</taxon>
        <taxon>Atopobiaceae</taxon>
        <taxon>Parafannyhessea</taxon>
    </lineage>
</organism>
<accession>A0A1H9QL87</accession>
<dbReference type="Proteomes" id="UP000199128">
    <property type="component" value="Unassembled WGS sequence"/>
</dbReference>
<dbReference type="InterPro" id="IPR036593">
    <property type="entry name" value="CPE0013-like_sf"/>
</dbReference>
<reference evidence="2" key="1">
    <citation type="submission" date="2016-10" db="EMBL/GenBank/DDBJ databases">
        <authorList>
            <person name="Varghese N."/>
            <person name="Submissions S."/>
        </authorList>
    </citation>
    <scope>NUCLEOTIDE SEQUENCE [LARGE SCALE GENOMIC DNA]</scope>
    <source>
        <strain evidence="2">KHGC19</strain>
    </source>
</reference>
<name>A0A1H9QL87_9ACTN</name>
<evidence type="ECO:0000313" key="1">
    <source>
        <dbReference type="EMBL" id="SER61180.1"/>
    </source>
</evidence>
<dbReference type="PANTHER" id="PTHR39450">
    <property type="entry name" value="MOLYBDOPTERIN OXIDOREDUCTASE, 4FE-4S CLUSTER-BINDING SUBUNIT"/>
    <property type="match status" value="1"/>
</dbReference>
<gene>
    <name evidence="1" type="ORF">SAMN05216446_1464</name>
</gene>
<dbReference type="PANTHER" id="PTHR39450:SF1">
    <property type="entry name" value="DUF1667 DOMAIN-CONTAINING PROTEIN"/>
    <property type="match status" value="1"/>
</dbReference>
<sequence>MTDRATSTGIMRELTCIRCPRGCRLVARLSGTEVASVGGNACPRGDAYARKELTNPTRVVTSTVRVAGRTPAPMLPVKTAQDVPKDLVRDVMEALASVRVSPPVRMGQVVLADVCGTGVDVVATASYP</sequence>
<evidence type="ECO:0000313" key="2">
    <source>
        <dbReference type="Proteomes" id="UP000199128"/>
    </source>
</evidence>
<protein>
    <submittedName>
        <fullName evidence="1">CxxC motif-containing protein</fullName>
    </submittedName>
</protein>
<dbReference type="Gene3D" id="3.10.530.10">
    <property type="entry name" value="CPE0013-like"/>
    <property type="match status" value="1"/>
</dbReference>
<dbReference type="InterPro" id="IPR012460">
    <property type="entry name" value="DUF1667"/>
</dbReference>
<dbReference type="RefSeq" id="WP_257612392.1">
    <property type="nucleotide sequence ID" value="NZ_FOGP01000005.1"/>
</dbReference>
<dbReference type="Pfam" id="PF07892">
    <property type="entry name" value="DUF1667"/>
    <property type="match status" value="1"/>
</dbReference>
<dbReference type="SUPFAM" id="SSF160148">
    <property type="entry name" value="CPE0013-like"/>
    <property type="match status" value="1"/>
</dbReference>
<dbReference type="EMBL" id="FOGP01000005">
    <property type="protein sequence ID" value="SER61180.1"/>
    <property type="molecule type" value="Genomic_DNA"/>
</dbReference>
<proteinExistence type="predicted"/>
<dbReference type="AlphaFoldDB" id="A0A1H9QL87"/>